<protein>
    <submittedName>
        <fullName evidence="9">Exopolysaccharide biosynthesis polyprenyl glycosylphosphotransferase</fullName>
    </submittedName>
</protein>
<dbReference type="InterPro" id="IPR003362">
    <property type="entry name" value="Bact_transf"/>
</dbReference>
<dbReference type="GO" id="GO:0016020">
    <property type="term" value="C:membrane"/>
    <property type="evidence" value="ECO:0007669"/>
    <property type="project" value="UniProtKB-SubCell"/>
</dbReference>
<evidence type="ECO:0000313" key="10">
    <source>
        <dbReference type="Proteomes" id="UP000181942"/>
    </source>
</evidence>
<dbReference type="Pfam" id="PF02397">
    <property type="entry name" value="Bac_transf"/>
    <property type="match status" value="1"/>
</dbReference>
<dbReference type="EMBL" id="FONR01000020">
    <property type="protein sequence ID" value="SFG42929.1"/>
    <property type="molecule type" value="Genomic_DNA"/>
</dbReference>
<feature type="transmembrane region" description="Helical" evidence="7">
    <location>
        <begin position="101"/>
        <end position="119"/>
    </location>
</feature>
<proteinExistence type="inferred from homology"/>
<dbReference type="PANTHER" id="PTHR30576:SF10">
    <property type="entry name" value="SLL5057 PROTEIN"/>
    <property type="match status" value="1"/>
</dbReference>
<evidence type="ECO:0000256" key="3">
    <source>
        <dbReference type="ARBA" id="ARBA00022679"/>
    </source>
</evidence>
<dbReference type="InterPro" id="IPR017475">
    <property type="entry name" value="EPS_sugar_tfrase"/>
</dbReference>
<evidence type="ECO:0000256" key="4">
    <source>
        <dbReference type="ARBA" id="ARBA00022692"/>
    </source>
</evidence>
<dbReference type="Proteomes" id="UP000181942">
    <property type="component" value="Unassembled WGS sequence"/>
</dbReference>
<accession>A0A1I2RTS6</accession>
<feature type="transmembrane region" description="Helical" evidence="7">
    <location>
        <begin position="310"/>
        <end position="330"/>
    </location>
</feature>
<feature type="transmembrane region" description="Helical" evidence="7">
    <location>
        <begin position="278"/>
        <end position="295"/>
    </location>
</feature>
<dbReference type="NCBIfam" id="TIGR03025">
    <property type="entry name" value="EPS_sugtrans"/>
    <property type="match status" value="1"/>
</dbReference>
<sequence length="497" mass="53956">MWLFGETMPHVPVARPAQTQVIREQPPTGRRTRKPVWYAPAAVIGDVTGAAVPVYLAFTLTGGTHAVGYAMVAAAAWLLVRGARDRYGEPRLGERDNIGPAVQDWLVLVGLLAVVRAATGEESPFLLALAALVPCAPTSAVVHNLIHRHLVARRRDGRTVRRALVIGEADAVDGLVSHLAKRTDHEFVVVGVCPIGDEDPHTLAPVATRIGRQAPPRPSADSAPVLEAARRLYADVVLVVPGPYMNGTRLRRLSWALHGEECPLVVVPGLTEVAGRRVGVLSVAGLTMLAVAPPLRRGLATLLKSVTDRLGAALLIVLLAPVFVTVALVVRMDSPGPAVHRQTRIGRGGKPFTMAKFRTMVVDAERLRHQLTGTNEQDGRMFKIRRDPRITRVGRVLRRSSLDELPQLFNVVRGHMSLVGPRPPLPDEVARYDEVERRRLAVKPGLTGLWQVSGRSDLSWDETVALDLRYVDNWSPSGDLEVLCRTVGAVVAGRGAY</sequence>
<dbReference type="AlphaFoldDB" id="A0A1I2RTS6"/>
<comment type="subcellular location">
    <subcellularLocation>
        <location evidence="1">Membrane</location>
        <topology evidence="1">Multi-pass membrane protein</topology>
    </subcellularLocation>
</comment>
<dbReference type="GO" id="GO:0016780">
    <property type="term" value="F:phosphotransferase activity, for other substituted phosphate groups"/>
    <property type="evidence" value="ECO:0007669"/>
    <property type="project" value="TreeGrafter"/>
</dbReference>
<evidence type="ECO:0000256" key="6">
    <source>
        <dbReference type="ARBA" id="ARBA00023136"/>
    </source>
</evidence>
<feature type="domain" description="Bacterial sugar transferase" evidence="8">
    <location>
        <begin position="304"/>
        <end position="491"/>
    </location>
</feature>
<feature type="transmembrane region" description="Helical" evidence="7">
    <location>
        <begin position="125"/>
        <end position="146"/>
    </location>
</feature>
<reference evidence="9 10" key="1">
    <citation type="submission" date="2016-10" db="EMBL/GenBank/DDBJ databases">
        <authorList>
            <person name="de Groot N.N."/>
        </authorList>
    </citation>
    <scope>NUCLEOTIDE SEQUENCE [LARGE SCALE GENOMIC DNA]</scope>
    <source>
        <strain evidence="9 10">OK461</strain>
    </source>
</reference>
<keyword evidence="3 9" id="KW-0808">Transferase</keyword>
<evidence type="ECO:0000313" key="9">
    <source>
        <dbReference type="EMBL" id="SFG42929.1"/>
    </source>
</evidence>
<evidence type="ECO:0000256" key="1">
    <source>
        <dbReference type="ARBA" id="ARBA00004141"/>
    </source>
</evidence>
<evidence type="ECO:0000256" key="2">
    <source>
        <dbReference type="ARBA" id="ARBA00006464"/>
    </source>
</evidence>
<feature type="transmembrane region" description="Helical" evidence="7">
    <location>
        <begin position="62"/>
        <end position="80"/>
    </location>
</feature>
<keyword evidence="6 7" id="KW-0472">Membrane</keyword>
<evidence type="ECO:0000256" key="5">
    <source>
        <dbReference type="ARBA" id="ARBA00022989"/>
    </source>
</evidence>
<name>A0A1I2RTS6_9ACTN</name>
<keyword evidence="4 7" id="KW-0812">Transmembrane</keyword>
<dbReference type="PANTHER" id="PTHR30576">
    <property type="entry name" value="COLANIC BIOSYNTHESIS UDP-GLUCOSE LIPID CARRIER TRANSFERASE"/>
    <property type="match status" value="1"/>
</dbReference>
<keyword evidence="5 7" id="KW-1133">Transmembrane helix</keyword>
<comment type="similarity">
    <text evidence="2">Belongs to the bacterial sugar transferase family.</text>
</comment>
<gene>
    <name evidence="9" type="ORF">SAMN02787118_120135</name>
</gene>
<feature type="transmembrane region" description="Helical" evidence="7">
    <location>
        <begin position="36"/>
        <end position="56"/>
    </location>
</feature>
<evidence type="ECO:0000256" key="7">
    <source>
        <dbReference type="SAM" id="Phobius"/>
    </source>
</evidence>
<evidence type="ECO:0000259" key="8">
    <source>
        <dbReference type="Pfam" id="PF02397"/>
    </source>
</evidence>
<organism evidence="9 10">
    <name type="scientific">Streptomyces mirabilis</name>
    <dbReference type="NCBI Taxonomy" id="68239"/>
    <lineage>
        <taxon>Bacteria</taxon>
        <taxon>Bacillati</taxon>
        <taxon>Actinomycetota</taxon>
        <taxon>Actinomycetes</taxon>
        <taxon>Kitasatosporales</taxon>
        <taxon>Streptomycetaceae</taxon>
        <taxon>Streptomyces</taxon>
    </lineage>
</organism>